<dbReference type="Pfam" id="PF03184">
    <property type="entry name" value="DDE_1"/>
    <property type="match status" value="1"/>
</dbReference>
<comment type="caution">
    <text evidence="2">The sequence shown here is derived from an EMBL/GenBank/DDBJ whole genome shotgun (WGS) entry which is preliminary data.</text>
</comment>
<accession>A0A9N9K9H5</accession>
<name>A0A9N9K9H5_9GLOM</name>
<keyword evidence="3" id="KW-1185">Reference proteome</keyword>
<protein>
    <submittedName>
        <fullName evidence="2">6544_t:CDS:1</fullName>
    </submittedName>
</protein>
<dbReference type="InterPro" id="IPR004875">
    <property type="entry name" value="DDE_SF_endonuclease_dom"/>
</dbReference>
<evidence type="ECO:0000313" key="2">
    <source>
        <dbReference type="EMBL" id="CAG8813858.1"/>
    </source>
</evidence>
<dbReference type="OrthoDB" id="2429137at2759"/>
<reference evidence="2" key="1">
    <citation type="submission" date="2021-06" db="EMBL/GenBank/DDBJ databases">
        <authorList>
            <person name="Kallberg Y."/>
            <person name="Tangrot J."/>
            <person name="Rosling A."/>
        </authorList>
    </citation>
    <scope>NUCLEOTIDE SEQUENCE</scope>
    <source>
        <strain evidence="2">FL966</strain>
    </source>
</reference>
<proteinExistence type="predicted"/>
<feature type="domain" description="DDE-1" evidence="1">
    <location>
        <begin position="3"/>
        <end position="60"/>
    </location>
</feature>
<gene>
    <name evidence="2" type="ORF">CPELLU_LOCUS18963</name>
</gene>
<sequence>QCASYKTDNLNLKHVEVQFLPSNTTSKIQSLDAKIIMKEKITYEISENDKVIEELVEIFKDKYNLEYSDPDEVDDSLEIFIVMSNKALKDLETIYLYLLQHKNNNKYL</sequence>
<feature type="non-terminal residue" evidence="2">
    <location>
        <position position="108"/>
    </location>
</feature>
<feature type="non-terminal residue" evidence="2">
    <location>
        <position position="1"/>
    </location>
</feature>
<evidence type="ECO:0000313" key="3">
    <source>
        <dbReference type="Proteomes" id="UP000789759"/>
    </source>
</evidence>
<dbReference type="GO" id="GO:0003676">
    <property type="term" value="F:nucleic acid binding"/>
    <property type="evidence" value="ECO:0007669"/>
    <property type="project" value="InterPro"/>
</dbReference>
<evidence type="ECO:0000259" key="1">
    <source>
        <dbReference type="Pfam" id="PF03184"/>
    </source>
</evidence>
<organism evidence="2 3">
    <name type="scientific">Cetraspora pellucida</name>
    <dbReference type="NCBI Taxonomy" id="1433469"/>
    <lineage>
        <taxon>Eukaryota</taxon>
        <taxon>Fungi</taxon>
        <taxon>Fungi incertae sedis</taxon>
        <taxon>Mucoromycota</taxon>
        <taxon>Glomeromycotina</taxon>
        <taxon>Glomeromycetes</taxon>
        <taxon>Diversisporales</taxon>
        <taxon>Gigasporaceae</taxon>
        <taxon>Cetraspora</taxon>
    </lineage>
</organism>
<dbReference type="Proteomes" id="UP000789759">
    <property type="component" value="Unassembled WGS sequence"/>
</dbReference>
<dbReference type="AlphaFoldDB" id="A0A9N9K9H5"/>
<dbReference type="EMBL" id="CAJVQA010041342">
    <property type="protein sequence ID" value="CAG8813858.1"/>
    <property type="molecule type" value="Genomic_DNA"/>
</dbReference>